<evidence type="ECO:0000313" key="2">
    <source>
        <dbReference type="EMBL" id="KAK4175070.1"/>
    </source>
</evidence>
<keyword evidence="3" id="KW-1185">Reference proteome</keyword>
<dbReference type="PANTHER" id="PTHR43619:SF2">
    <property type="entry name" value="S-ADENOSYL-L-METHIONINE-DEPENDENT METHYLTRANSFERASES SUPERFAMILY PROTEIN"/>
    <property type="match status" value="1"/>
</dbReference>
<keyword evidence="2" id="KW-0808">Transferase</keyword>
<dbReference type="EMBL" id="MU866250">
    <property type="protein sequence ID" value="KAK4175070.1"/>
    <property type="molecule type" value="Genomic_DNA"/>
</dbReference>
<feature type="compositionally biased region" description="Basic and acidic residues" evidence="1">
    <location>
        <begin position="9"/>
        <end position="25"/>
    </location>
</feature>
<dbReference type="GO" id="GO:0032259">
    <property type="term" value="P:methylation"/>
    <property type="evidence" value="ECO:0007669"/>
    <property type="project" value="UniProtKB-KW"/>
</dbReference>
<keyword evidence="2" id="KW-0489">Methyltransferase</keyword>
<proteinExistence type="predicted"/>
<dbReference type="GO" id="GO:0008168">
    <property type="term" value="F:methyltransferase activity"/>
    <property type="evidence" value="ECO:0007669"/>
    <property type="project" value="UniProtKB-KW"/>
</dbReference>
<name>A0AAN6W4V1_9PEZI</name>
<dbReference type="Gene3D" id="3.40.50.150">
    <property type="entry name" value="Vaccinia Virus protein VP39"/>
    <property type="match status" value="1"/>
</dbReference>
<protein>
    <submittedName>
        <fullName evidence="2">S-adenosyl-L-methionine-dependent methyltransferase</fullName>
    </submittedName>
</protein>
<dbReference type="InterPro" id="IPR029063">
    <property type="entry name" value="SAM-dependent_MTases_sf"/>
</dbReference>
<evidence type="ECO:0000256" key="1">
    <source>
        <dbReference type="SAM" id="MobiDB-lite"/>
    </source>
</evidence>
<dbReference type="AlphaFoldDB" id="A0AAN6W4V1"/>
<dbReference type="PANTHER" id="PTHR43619">
    <property type="entry name" value="S-ADENOSYL-L-METHIONINE-DEPENDENT METHYLTRANSFERASE YKTD-RELATED"/>
    <property type="match status" value="1"/>
</dbReference>
<dbReference type="Proteomes" id="UP001302321">
    <property type="component" value="Unassembled WGS sequence"/>
</dbReference>
<organism evidence="2 3">
    <name type="scientific">Triangularia setosa</name>
    <dbReference type="NCBI Taxonomy" id="2587417"/>
    <lineage>
        <taxon>Eukaryota</taxon>
        <taxon>Fungi</taxon>
        <taxon>Dikarya</taxon>
        <taxon>Ascomycota</taxon>
        <taxon>Pezizomycotina</taxon>
        <taxon>Sordariomycetes</taxon>
        <taxon>Sordariomycetidae</taxon>
        <taxon>Sordariales</taxon>
        <taxon>Podosporaceae</taxon>
        <taxon>Triangularia</taxon>
    </lineage>
</organism>
<gene>
    <name evidence="2" type="ORF">QBC36DRAFT_302299</name>
</gene>
<sequence>MVYCMARESQAKHRGAEQHRADPVRHPPGSSLLGDNLATAVIEKIDYNFEKLQVGSLTAAVVGLRSALLDKWTSGFLSRHSYATVAHLACGFNTRSHWISWSDGVRWIDIDLRNAVQFWKSLMPDPLNANNYTFLAGSALDRTLIESPPNDRSIIVVIEGLVPYFTTAEEKQ</sequence>
<reference evidence="2" key="1">
    <citation type="journal article" date="2023" name="Mol. Phylogenet. Evol.">
        <title>Genome-scale phylogeny and comparative genomics of the fungal order Sordariales.</title>
        <authorList>
            <person name="Hensen N."/>
            <person name="Bonometti L."/>
            <person name="Westerberg I."/>
            <person name="Brannstrom I.O."/>
            <person name="Guillou S."/>
            <person name="Cros-Aarteil S."/>
            <person name="Calhoun S."/>
            <person name="Haridas S."/>
            <person name="Kuo A."/>
            <person name="Mondo S."/>
            <person name="Pangilinan J."/>
            <person name="Riley R."/>
            <person name="LaButti K."/>
            <person name="Andreopoulos B."/>
            <person name="Lipzen A."/>
            <person name="Chen C."/>
            <person name="Yan M."/>
            <person name="Daum C."/>
            <person name="Ng V."/>
            <person name="Clum A."/>
            <person name="Steindorff A."/>
            <person name="Ohm R.A."/>
            <person name="Martin F."/>
            <person name="Silar P."/>
            <person name="Natvig D.O."/>
            <person name="Lalanne C."/>
            <person name="Gautier V."/>
            <person name="Ament-Velasquez S.L."/>
            <person name="Kruys A."/>
            <person name="Hutchinson M.I."/>
            <person name="Powell A.J."/>
            <person name="Barry K."/>
            <person name="Miller A.N."/>
            <person name="Grigoriev I.V."/>
            <person name="Debuchy R."/>
            <person name="Gladieux P."/>
            <person name="Hiltunen Thoren M."/>
            <person name="Johannesson H."/>
        </authorList>
    </citation>
    <scope>NUCLEOTIDE SEQUENCE</scope>
    <source>
        <strain evidence="2">CBS 892.96</strain>
    </source>
</reference>
<dbReference type="SUPFAM" id="SSF53335">
    <property type="entry name" value="S-adenosyl-L-methionine-dependent methyltransferases"/>
    <property type="match status" value="1"/>
</dbReference>
<comment type="caution">
    <text evidence="2">The sequence shown here is derived from an EMBL/GenBank/DDBJ whole genome shotgun (WGS) entry which is preliminary data.</text>
</comment>
<feature type="region of interest" description="Disordered" evidence="1">
    <location>
        <begin position="7"/>
        <end position="28"/>
    </location>
</feature>
<accession>A0AAN6W4V1</accession>
<evidence type="ECO:0000313" key="3">
    <source>
        <dbReference type="Proteomes" id="UP001302321"/>
    </source>
</evidence>
<reference evidence="2" key="2">
    <citation type="submission" date="2023-05" db="EMBL/GenBank/DDBJ databases">
        <authorList>
            <consortium name="Lawrence Berkeley National Laboratory"/>
            <person name="Steindorff A."/>
            <person name="Hensen N."/>
            <person name="Bonometti L."/>
            <person name="Westerberg I."/>
            <person name="Brannstrom I.O."/>
            <person name="Guillou S."/>
            <person name="Cros-Aarteil S."/>
            <person name="Calhoun S."/>
            <person name="Haridas S."/>
            <person name="Kuo A."/>
            <person name="Mondo S."/>
            <person name="Pangilinan J."/>
            <person name="Riley R."/>
            <person name="Labutti K."/>
            <person name="Andreopoulos B."/>
            <person name="Lipzen A."/>
            <person name="Chen C."/>
            <person name="Yanf M."/>
            <person name="Daum C."/>
            <person name="Ng V."/>
            <person name="Clum A."/>
            <person name="Ohm R."/>
            <person name="Martin F."/>
            <person name="Silar P."/>
            <person name="Natvig D."/>
            <person name="Lalanne C."/>
            <person name="Gautier V."/>
            <person name="Ament-Velasquez S.L."/>
            <person name="Kruys A."/>
            <person name="Hutchinson M.I."/>
            <person name="Powell A.J."/>
            <person name="Barry K."/>
            <person name="Miller A.N."/>
            <person name="Grigoriev I.V."/>
            <person name="Debuchy R."/>
            <person name="Gladieux P."/>
            <person name="Thoren M.H."/>
            <person name="Johannesson H."/>
        </authorList>
    </citation>
    <scope>NUCLEOTIDE SEQUENCE</scope>
    <source>
        <strain evidence="2">CBS 892.96</strain>
    </source>
</reference>